<dbReference type="SMART" id="SM00316">
    <property type="entry name" value="S1"/>
    <property type="match status" value="1"/>
</dbReference>
<name>A0A0C1EPN9_9BACT</name>
<dbReference type="InterPro" id="IPR003029">
    <property type="entry name" value="S1_domain"/>
</dbReference>
<evidence type="ECO:0000259" key="1">
    <source>
        <dbReference type="SMART" id="SM00316"/>
    </source>
</evidence>
<feature type="domain" description="RNB" evidence="2">
    <location>
        <begin position="52"/>
        <end position="383"/>
    </location>
</feature>
<dbReference type="GO" id="GO:0005829">
    <property type="term" value="C:cytosol"/>
    <property type="evidence" value="ECO:0007669"/>
    <property type="project" value="TreeGrafter"/>
</dbReference>
<dbReference type="InterPro" id="IPR050180">
    <property type="entry name" value="RNR_Ribonuclease"/>
</dbReference>
<dbReference type="Pfam" id="PF18614">
    <property type="entry name" value="RNase_II_C_S1"/>
    <property type="match status" value="1"/>
</dbReference>
<gene>
    <name evidence="3" type="primary">rnr_2</name>
    <name evidence="3" type="ORF">DB43_EL00150</name>
</gene>
<dbReference type="PANTHER" id="PTHR23355">
    <property type="entry name" value="RIBONUCLEASE"/>
    <property type="match status" value="1"/>
</dbReference>
<evidence type="ECO:0000313" key="3">
    <source>
        <dbReference type="EMBL" id="KIA78204.1"/>
    </source>
</evidence>
<dbReference type="InterPro" id="IPR012340">
    <property type="entry name" value="NA-bd_OB-fold"/>
</dbReference>
<dbReference type="SMART" id="SM00955">
    <property type="entry name" value="RNB"/>
    <property type="match status" value="1"/>
</dbReference>
<dbReference type="PANTHER" id="PTHR23355:SF9">
    <property type="entry name" value="DIS3-LIKE EXONUCLEASE 2"/>
    <property type="match status" value="1"/>
</dbReference>
<dbReference type="GO" id="GO:0003723">
    <property type="term" value="F:RNA binding"/>
    <property type="evidence" value="ECO:0007669"/>
    <property type="project" value="InterPro"/>
</dbReference>
<dbReference type="GO" id="GO:0006402">
    <property type="term" value="P:mRNA catabolic process"/>
    <property type="evidence" value="ECO:0007669"/>
    <property type="project" value="TreeGrafter"/>
</dbReference>
<accession>A0A0C1EPN9</accession>
<dbReference type="EC" id="3.1.13.1" evidence="3"/>
<reference evidence="3 4" key="1">
    <citation type="journal article" date="2014" name="Mol. Biol. Evol.">
        <title>Massive expansion of Ubiquitination-related gene families within the Chlamydiae.</title>
        <authorList>
            <person name="Domman D."/>
            <person name="Collingro A."/>
            <person name="Lagkouvardos I."/>
            <person name="Gehre L."/>
            <person name="Weinmaier T."/>
            <person name="Rattei T."/>
            <person name="Subtil A."/>
            <person name="Horn M."/>
        </authorList>
    </citation>
    <scope>NUCLEOTIDE SEQUENCE [LARGE SCALE GENOMIC DNA]</scope>
    <source>
        <strain evidence="3 4">OEW1</strain>
    </source>
</reference>
<dbReference type="InterPro" id="IPR001900">
    <property type="entry name" value="RNase_II/R"/>
</dbReference>
<keyword evidence="3" id="KW-0378">Hydrolase</keyword>
<dbReference type="Pfam" id="PF00773">
    <property type="entry name" value="RNB"/>
    <property type="match status" value="1"/>
</dbReference>
<dbReference type="SUPFAM" id="SSF50249">
    <property type="entry name" value="Nucleic acid-binding proteins"/>
    <property type="match status" value="1"/>
</dbReference>
<protein>
    <submittedName>
        <fullName evidence="3">Ribonuclease R</fullName>
        <ecNumber evidence="3">3.1.13.1</ecNumber>
    </submittedName>
</protein>
<comment type="caution">
    <text evidence="3">The sequence shown here is derived from an EMBL/GenBank/DDBJ whole genome shotgun (WGS) entry which is preliminary data.</text>
</comment>
<organism evidence="3 4">
    <name type="scientific">Parachlamydia acanthamoebae</name>
    <dbReference type="NCBI Taxonomy" id="83552"/>
    <lineage>
        <taxon>Bacteria</taxon>
        <taxon>Pseudomonadati</taxon>
        <taxon>Chlamydiota</taxon>
        <taxon>Chlamydiia</taxon>
        <taxon>Parachlamydiales</taxon>
        <taxon>Parachlamydiaceae</taxon>
        <taxon>Parachlamydia</taxon>
    </lineage>
</organism>
<evidence type="ECO:0000259" key="2">
    <source>
        <dbReference type="SMART" id="SM00955"/>
    </source>
</evidence>
<dbReference type="AlphaFoldDB" id="A0A0C1EPN9"/>
<dbReference type="EMBL" id="JSAM01000031">
    <property type="protein sequence ID" value="KIA78204.1"/>
    <property type="molecule type" value="Genomic_DNA"/>
</dbReference>
<sequence length="489" mass="55298">MRHMLPNNHNNVDLDQVAHQVMLDHGFIPDFSPPVLNELDHIKEAPAPLPSYKDLRHLLWISIDNIDSKDLDQLTYAEPMQNGKTHRLYVAVADVSGTVQKESLIDLQAQNNTTSIYTPTVIFPMLHPKLSTDITSLNPQVDRNAVVVEMEIDEAGKFELLDVYLANVHNHQKLAYPTVSEWLEHGKPLQSVSPEVHEQLKLQDLISNKIQQFREQLGTLNFDTIEVKPILENHIPVALSKVISDRGHTLIENCMIAANSCLSKYLISQNIPILKRIVKKPQRWEKIVEIAKIHDVSLPLEPNAKALQNFLLQQQKQDPLRFPDLSLTIIKLIGRGEYVPSYPGNEAPGHFDLALEDYAHTTAPNRRYPDLIMQRLLKSFLQKQNPSYSDAELQTLAQHCTKKEEDANKVERHLKKSAAAMILKNQIGQIYSAIVTGASSKGTWVRLLDPPVEGKLVSGFKHLDVGDTIEVELLQVDVAQGYIDFGRHH</sequence>
<dbReference type="PATRIC" id="fig|83552.4.peg.591"/>
<feature type="domain" description="S1 motif" evidence="1">
    <location>
        <begin position="426"/>
        <end position="488"/>
    </location>
</feature>
<dbReference type="InterPro" id="IPR040596">
    <property type="entry name" value="RNase_II_C_S1"/>
</dbReference>
<dbReference type="GO" id="GO:0008859">
    <property type="term" value="F:exoribonuclease II activity"/>
    <property type="evidence" value="ECO:0007669"/>
    <property type="project" value="UniProtKB-EC"/>
</dbReference>
<dbReference type="Proteomes" id="UP000031307">
    <property type="component" value="Unassembled WGS sequence"/>
</dbReference>
<proteinExistence type="predicted"/>
<evidence type="ECO:0000313" key="4">
    <source>
        <dbReference type="Proteomes" id="UP000031307"/>
    </source>
</evidence>